<protein>
    <submittedName>
        <fullName evidence="1">Uncharacterized protein</fullName>
    </submittedName>
</protein>
<gene>
    <name evidence="1" type="ORF">CCUR1050_LOCUS18015</name>
</gene>
<sequence>MGRGEKSSRLSAGQVGDWWGLEAGKDTEWAHMDDVGYRERAYDFGDDGDTGGDWGNERWCEGLGHGNGLGRVCVLNLRYGQFLIPIFRHAHFKEVSHTPICFAATQSGRLK</sequence>
<name>A0A7S0MGS6_9CRYP</name>
<dbReference type="AlphaFoldDB" id="A0A7S0MGS6"/>
<accession>A0A7S0MGS6</accession>
<reference evidence="1" key="1">
    <citation type="submission" date="2021-01" db="EMBL/GenBank/DDBJ databases">
        <authorList>
            <person name="Corre E."/>
            <person name="Pelletier E."/>
            <person name="Niang G."/>
            <person name="Scheremetjew M."/>
            <person name="Finn R."/>
            <person name="Kale V."/>
            <person name="Holt S."/>
            <person name="Cochrane G."/>
            <person name="Meng A."/>
            <person name="Brown T."/>
            <person name="Cohen L."/>
        </authorList>
    </citation>
    <scope>NUCLEOTIDE SEQUENCE</scope>
    <source>
        <strain evidence="1">CCAP979/52</strain>
    </source>
</reference>
<dbReference type="EMBL" id="HBEZ01032541">
    <property type="protein sequence ID" value="CAD8640331.1"/>
    <property type="molecule type" value="Transcribed_RNA"/>
</dbReference>
<proteinExistence type="predicted"/>
<evidence type="ECO:0000313" key="1">
    <source>
        <dbReference type="EMBL" id="CAD8640331.1"/>
    </source>
</evidence>
<organism evidence="1">
    <name type="scientific">Cryptomonas curvata</name>
    <dbReference type="NCBI Taxonomy" id="233186"/>
    <lineage>
        <taxon>Eukaryota</taxon>
        <taxon>Cryptophyceae</taxon>
        <taxon>Cryptomonadales</taxon>
        <taxon>Cryptomonadaceae</taxon>
        <taxon>Cryptomonas</taxon>
    </lineage>
</organism>